<name>C6C1P6_MARSD</name>
<dbReference type="EMBL" id="CP001649">
    <property type="protein sequence ID" value="ACS79292.1"/>
    <property type="molecule type" value="Genomic_DNA"/>
</dbReference>
<reference evidence="1 2" key="1">
    <citation type="submission" date="2009-06" db="EMBL/GenBank/DDBJ databases">
        <title>Complete sequence of Desulfovibrio salexigens DSM 2638.</title>
        <authorList>
            <consortium name="US DOE Joint Genome Institute"/>
            <person name="Lucas S."/>
            <person name="Copeland A."/>
            <person name="Lapidus A."/>
            <person name="Glavina del Rio T."/>
            <person name="Tice H."/>
            <person name="Bruce D."/>
            <person name="Goodwin L."/>
            <person name="Pitluck S."/>
            <person name="Munk A.C."/>
            <person name="Brettin T."/>
            <person name="Detter J.C."/>
            <person name="Han C."/>
            <person name="Tapia R."/>
            <person name="Larimer F."/>
            <person name="Land M."/>
            <person name="Hauser L."/>
            <person name="Kyrpides N."/>
            <person name="Anderson I."/>
            <person name="Wall J.D."/>
            <person name="Arkin A.P."/>
            <person name="Dehal P."/>
            <person name="Chivian D."/>
            <person name="Giles B."/>
            <person name="Hazen T.C."/>
        </authorList>
    </citation>
    <scope>NUCLEOTIDE SEQUENCE [LARGE SCALE GENOMIC DNA]</scope>
    <source>
        <strain evidence="2">ATCC 14822 / DSM 2638 / NCIMB 8403 / VKM B-1763</strain>
    </source>
</reference>
<organism evidence="1 2">
    <name type="scientific">Maridesulfovibrio salexigens (strain ATCC 14822 / DSM 2638 / NCIMB 8403 / VKM B-1763)</name>
    <name type="common">Desulfovibrio salexigens</name>
    <dbReference type="NCBI Taxonomy" id="526222"/>
    <lineage>
        <taxon>Bacteria</taxon>
        <taxon>Pseudomonadati</taxon>
        <taxon>Thermodesulfobacteriota</taxon>
        <taxon>Desulfovibrionia</taxon>
        <taxon>Desulfovibrionales</taxon>
        <taxon>Desulfovibrionaceae</taxon>
        <taxon>Maridesulfovibrio</taxon>
    </lineage>
</organism>
<evidence type="ECO:0000313" key="1">
    <source>
        <dbReference type="EMBL" id="ACS79292.1"/>
    </source>
</evidence>
<protein>
    <submittedName>
        <fullName evidence="1">Uncharacterized protein</fullName>
    </submittedName>
</protein>
<dbReference type="AlphaFoldDB" id="C6C1P6"/>
<dbReference type="SUPFAM" id="SSF159594">
    <property type="entry name" value="XCC0632-like"/>
    <property type="match status" value="1"/>
</dbReference>
<dbReference type="STRING" id="526222.Desal_1229"/>
<dbReference type="HOGENOM" id="CLU_112430_0_0_7"/>
<proteinExistence type="predicted"/>
<dbReference type="Proteomes" id="UP000002601">
    <property type="component" value="Chromosome"/>
</dbReference>
<dbReference type="KEGG" id="dsa:Desal_1229"/>
<gene>
    <name evidence="1" type="ordered locus">Desal_1229</name>
</gene>
<dbReference type="RefSeq" id="WP_015851110.1">
    <property type="nucleotide sequence ID" value="NC_012881.1"/>
</dbReference>
<dbReference type="PROSITE" id="PS51257">
    <property type="entry name" value="PROKAR_LIPOPROTEIN"/>
    <property type="match status" value="1"/>
</dbReference>
<evidence type="ECO:0000313" key="2">
    <source>
        <dbReference type="Proteomes" id="UP000002601"/>
    </source>
</evidence>
<dbReference type="Gene3D" id="3.40.50.10610">
    <property type="entry name" value="ABC-type transport auxiliary lipoprotein component"/>
    <property type="match status" value="1"/>
</dbReference>
<dbReference type="OrthoDB" id="324832at2"/>
<sequence>MKEYEFNRASLANIAVVLVLIALCAAAGCVKLERPSLDRKYYTLDVLRGDKQKNDIKAVKNLIVRRIKISPRYEDRDLVYKVGENVFEADYYNSYFVPPAALITQDLRVWMGESGVFANVLGPESLGTGELLLEGVVNSIYGDYSGPEPKAVVKMQFILLNNSNPDLPIVYSRDFSREKVIGAAGPAALVKALNEGLTDIFTELEKDLAATVRANHFDSAKDYSQEK</sequence>
<keyword evidence="2" id="KW-1185">Reference proteome</keyword>
<accession>C6C1P6</accession>
<dbReference type="eggNOG" id="COG3009">
    <property type="taxonomic scope" value="Bacteria"/>
</dbReference>